<evidence type="ECO:0000313" key="3">
    <source>
        <dbReference type="EMBL" id="AWK84807.1"/>
    </source>
</evidence>
<feature type="domain" description="Flavin reductase like" evidence="2">
    <location>
        <begin position="19"/>
        <end position="164"/>
    </location>
</feature>
<dbReference type="InterPro" id="IPR050268">
    <property type="entry name" value="NADH-dep_flavin_reductase"/>
</dbReference>
<keyword evidence="1" id="KW-0560">Oxidoreductase</keyword>
<dbReference type="SUPFAM" id="SSF50475">
    <property type="entry name" value="FMN-binding split barrel"/>
    <property type="match status" value="1"/>
</dbReference>
<protein>
    <submittedName>
        <fullName evidence="3">Flavin reductase</fullName>
    </submittedName>
</protein>
<dbReference type="Gene3D" id="2.30.110.10">
    <property type="entry name" value="Electron Transport, Fmn-binding Protein, Chain A"/>
    <property type="match status" value="1"/>
</dbReference>
<evidence type="ECO:0000313" key="4">
    <source>
        <dbReference type="Proteomes" id="UP000245629"/>
    </source>
</evidence>
<dbReference type="PANTHER" id="PTHR30466">
    <property type="entry name" value="FLAVIN REDUCTASE"/>
    <property type="match status" value="1"/>
</dbReference>
<dbReference type="EMBL" id="CP029352">
    <property type="protein sequence ID" value="AWK84807.1"/>
    <property type="molecule type" value="Genomic_DNA"/>
</dbReference>
<dbReference type="GO" id="GO:0010181">
    <property type="term" value="F:FMN binding"/>
    <property type="evidence" value="ECO:0007669"/>
    <property type="project" value="InterPro"/>
</dbReference>
<dbReference type="PANTHER" id="PTHR30466:SF1">
    <property type="entry name" value="FMN REDUCTASE (NADH) RUTF"/>
    <property type="match status" value="1"/>
</dbReference>
<gene>
    <name evidence="3" type="ORF">DEW08_00135</name>
</gene>
<dbReference type="KEGG" id="azz:DEW08_00135"/>
<evidence type="ECO:0000259" key="2">
    <source>
        <dbReference type="SMART" id="SM00903"/>
    </source>
</evidence>
<reference evidence="4" key="1">
    <citation type="submission" date="2018-05" db="EMBL/GenBank/DDBJ databases">
        <title>Azospirillum thermophila sp. nov., a novel isolated from hot spring.</title>
        <authorList>
            <person name="Zhao Z."/>
        </authorList>
    </citation>
    <scope>NUCLEOTIDE SEQUENCE [LARGE SCALE GENOMIC DNA]</scope>
    <source>
        <strain evidence="4">CFH 70021</strain>
    </source>
</reference>
<dbReference type="RefSeq" id="WP_109323514.1">
    <property type="nucleotide sequence ID" value="NZ_CP029352.1"/>
</dbReference>
<dbReference type="GO" id="GO:0042602">
    <property type="term" value="F:riboflavin reductase (NADPH) activity"/>
    <property type="evidence" value="ECO:0007669"/>
    <property type="project" value="TreeGrafter"/>
</dbReference>
<dbReference type="Proteomes" id="UP000245629">
    <property type="component" value="Chromosome 1"/>
</dbReference>
<dbReference type="InterPro" id="IPR012349">
    <property type="entry name" value="Split_barrel_FMN-bd"/>
</dbReference>
<dbReference type="SMART" id="SM00903">
    <property type="entry name" value="Flavin_Reduct"/>
    <property type="match status" value="1"/>
</dbReference>
<accession>A0A2S2CKG3</accession>
<sequence length="167" mass="17892">MTATTVASPFDARSFRSALGCFATGIAVVTTLEPDGQPVGVTVNSFSSVSLDPPLVQFCLGRAAQSFAAFTAAPSFAVNILADDQEDLSVRFSRREQQERWGGVAVERWDSGVPILAGCLASLECDREHLFDAGDHVIVVGRVRRLASRPDGRPLLYFRGGYAALAE</sequence>
<dbReference type="AlphaFoldDB" id="A0A2S2CKG3"/>
<dbReference type="InterPro" id="IPR002563">
    <property type="entry name" value="Flavin_Rdtase-like_dom"/>
</dbReference>
<dbReference type="Pfam" id="PF01613">
    <property type="entry name" value="Flavin_Reduct"/>
    <property type="match status" value="1"/>
</dbReference>
<organism evidence="3 4">
    <name type="scientific">Azospirillum thermophilum</name>
    <dbReference type="NCBI Taxonomy" id="2202148"/>
    <lineage>
        <taxon>Bacteria</taxon>
        <taxon>Pseudomonadati</taxon>
        <taxon>Pseudomonadota</taxon>
        <taxon>Alphaproteobacteria</taxon>
        <taxon>Rhodospirillales</taxon>
        <taxon>Azospirillaceae</taxon>
        <taxon>Azospirillum</taxon>
    </lineage>
</organism>
<name>A0A2S2CKG3_9PROT</name>
<dbReference type="OrthoDB" id="9792858at2"/>
<evidence type="ECO:0000256" key="1">
    <source>
        <dbReference type="ARBA" id="ARBA00023002"/>
    </source>
</evidence>
<proteinExistence type="predicted"/>
<keyword evidence="4" id="KW-1185">Reference proteome</keyword>